<evidence type="ECO:0000256" key="1">
    <source>
        <dbReference type="SAM" id="Phobius"/>
    </source>
</evidence>
<dbReference type="Proteomes" id="UP000799779">
    <property type="component" value="Unassembled WGS sequence"/>
</dbReference>
<feature type="transmembrane region" description="Helical" evidence="1">
    <location>
        <begin position="20"/>
        <end position="40"/>
    </location>
</feature>
<evidence type="ECO:0000313" key="2">
    <source>
        <dbReference type="EMBL" id="KAF2004433.1"/>
    </source>
</evidence>
<organism evidence="2 3">
    <name type="scientific">Amniculicola lignicola CBS 123094</name>
    <dbReference type="NCBI Taxonomy" id="1392246"/>
    <lineage>
        <taxon>Eukaryota</taxon>
        <taxon>Fungi</taxon>
        <taxon>Dikarya</taxon>
        <taxon>Ascomycota</taxon>
        <taxon>Pezizomycotina</taxon>
        <taxon>Dothideomycetes</taxon>
        <taxon>Pleosporomycetidae</taxon>
        <taxon>Pleosporales</taxon>
        <taxon>Amniculicolaceae</taxon>
        <taxon>Amniculicola</taxon>
    </lineage>
</organism>
<name>A0A6A5WRE7_9PLEO</name>
<keyword evidence="3" id="KW-1185">Reference proteome</keyword>
<keyword evidence="1" id="KW-0472">Membrane</keyword>
<feature type="transmembrane region" description="Helical" evidence="1">
    <location>
        <begin position="52"/>
        <end position="75"/>
    </location>
</feature>
<dbReference type="AlphaFoldDB" id="A0A6A5WRE7"/>
<evidence type="ECO:0000313" key="3">
    <source>
        <dbReference type="Proteomes" id="UP000799779"/>
    </source>
</evidence>
<dbReference type="OrthoDB" id="3210850at2759"/>
<dbReference type="PANTHER" id="PTHR38848:SF3">
    <property type="entry name" value="G-PROTEIN COUPLED RECEPTORS FAMILY 3 PROFILE DOMAIN-CONTAINING PROTEIN"/>
    <property type="match status" value="1"/>
</dbReference>
<reference evidence="2" key="1">
    <citation type="journal article" date="2020" name="Stud. Mycol.">
        <title>101 Dothideomycetes genomes: a test case for predicting lifestyles and emergence of pathogens.</title>
        <authorList>
            <person name="Haridas S."/>
            <person name="Albert R."/>
            <person name="Binder M."/>
            <person name="Bloem J."/>
            <person name="Labutti K."/>
            <person name="Salamov A."/>
            <person name="Andreopoulos B."/>
            <person name="Baker S."/>
            <person name="Barry K."/>
            <person name="Bills G."/>
            <person name="Bluhm B."/>
            <person name="Cannon C."/>
            <person name="Castanera R."/>
            <person name="Culley D."/>
            <person name="Daum C."/>
            <person name="Ezra D."/>
            <person name="Gonzalez J."/>
            <person name="Henrissat B."/>
            <person name="Kuo A."/>
            <person name="Liang C."/>
            <person name="Lipzen A."/>
            <person name="Lutzoni F."/>
            <person name="Magnuson J."/>
            <person name="Mondo S."/>
            <person name="Nolan M."/>
            <person name="Ohm R."/>
            <person name="Pangilinan J."/>
            <person name="Park H.-J."/>
            <person name="Ramirez L."/>
            <person name="Alfaro M."/>
            <person name="Sun H."/>
            <person name="Tritt A."/>
            <person name="Yoshinaga Y."/>
            <person name="Zwiers L.-H."/>
            <person name="Turgeon B."/>
            <person name="Goodwin S."/>
            <person name="Spatafora J."/>
            <person name="Crous P."/>
            <person name="Grigoriev I."/>
        </authorList>
    </citation>
    <scope>NUCLEOTIDE SEQUENCE</scope>
    <source>
        <strain evidence="2">CBS 123094</strain>
    </source>
</reference>
<keyword evidence="1" id="KW-1133">Transmembrane helix</keyword>
<dbReference type="EMBL" id="ML977567">
    <property type="protein sequence ID" value="KAF2004433.1"/>
    <property type="molecule type" value="Genomic_DNA"/>
</dbReference>
<feature type="transmembrane region" description="Helical" evidence="1">
    <location>
        <begin position="170"/>
        <end position="193"/>
    </location>
</feature>
<gene>
    <name evidence="2" type="ORF">P154DRAFT_426697</name>
</gene>
<keyword evidence="1" id="KW-0812">Transmembrane</keyword>
<feature type="transmembrane region" description="Helical" evidence="1">
    <location>
        <begin position="81"/>
        <end position="108"/>
    </location>
</feature>
<feature type="transmembrane region" description="Helical" evidence="1">
    <location>
        <begin position="128"/>
        <end position="150"/>
    </location>
</feature>
<protein>
    <submittedName>
        <fullName evidence="2">Uncharacterized protein</fullName>
    </submittedName>
</protein>
<sequence>MFNSTKPAVVYGESPVTRTAYTVVSLACISLLAGILGYRAKHMEWHTIRSLNFTRVLVLIQNFLALSFVTSAAIVESGMGLATQTICHSAVMICLGFYVGGKVTMYVFLVERAHAMRAPYMQRLHDWIWLLGMFTVGAGFGSIAIVGFLWPIAHMSSTGGRCRIGLPFKVTIPLLTFDGIINIALTGIFVYLLRPLLRFRGGTHNPSIPANKVSKSIRRVLEGKRSSNTDVYPVNQQFLKSIEALLWKSLIGSVLVMLPTIGNLASLCSLQGQEFGWLCLMICTFDSKSYFMPISTQRNTRSDVAIVTWAVGVIHWLTIGSTEVDERTLAMLVSPDTASNTSTAHTVTL</sequence>
<accession>A0A6A5WRE7</accession>
<dbReference type="PANTHER" id="PTHR38848">
    <property type="entry name" value="G-PROTEIN COUPLED RECEPTORS FAMILY 3 PROFILE DOMAIN-CONTAINING PROTEIN"/>
    <property type="match status" value="1"/>
</dbReference>
<proteinExistence type="predicted"/>